<feature type="domain" description="DUF4485" evidence="2">
    <location>
        <begin position="9"/>
        <end position="84"/>
    </location>
</feature>
<dbReference type="KEGG" id="apln:108732868"/>
<organism evidence="3 4">
    <name type="scientific">Agrilus planipennis</name>
    <name type="common">Emerald ash borer</name>
    <name type="synonym">Agrilus marcopoli</name>
    <dbReference type="NCBI Taxonomy" id="224129"/>
    <lineage>
        <taxon>Eukaryota</taxon>
        <taxon>Metazoa</taxon>
        <taxon>Ecdysozoa</taxon>
        <taxon>Arthropoda</taxon>
        <taxon>Hexapoda</taxon>
        <taxon>Insecta</taxon>
        <taxon>Pterygota</taxon>
        <taxon>Neoptera</taxon>
        <taxon>Endopterygota</taxon>
        <taxon>Coleoptera</taxon>
        <taxon>Polyphaga</taxon>
        <taxon>Elateriformia</taxon>
        <taxon>Buprestoidea</taxon>
        <taxon>Buprestidae</taxon>
        <taxon>Agrilinae</taxon>
        <taxon>Agrilus</taxon>
    </lineage>
</organism>
<feature type="coiled-coil region" evidence="1">
    <location>
        <begin position="471"/>
        <end position="505"/>
    </location>
</feature>
<name>A0A1W4W5G5_AGRPL</name>
<evidence type="ECO:0000259" key="2">
    <source>
        <dbReference type="Pfam" id="PF14846"/>
    </source>
</evidence>
<dbReference type="AlphaFoldDB" id="A0A1W4W5G5"/>
<accession>A0A1W4W5G5</accession>
<dbReference type="InterPro" id="IPR027831">
    <property type="entry name" value="DUF4485"/>
</dbReference>
<dbReference type="Proteomes" id="UP000192223">
    <property type="component" value="Unplaced"/>
</dbReference>
<dbReference type="Pfam" id="PF14846">
    <property type="entry name" value="DUF4485"/>
    <property type="match status" value="1"/>
</dbReference>
<gene>
    <name evidence="4" type="primary">LOC108732868</name>
</gene>
<sequence>MSKEIEDKLDEDFLFYLGFTTGLVNKFSDGDEFKQCQAWLQKLVGQRHVGTEQKRNRNIYLSQLVLCVEEGKLTGPFLQHPNEVDISNALEVFGPPATEVAEPEWLNEIKRVHPSVLGQGDRRDDGRTYLATRTMPDGQGAFAYLAVTLADDEPRWLGGGEGVLDAMFEQKFAEKCPPRSNLEAALARRKDPEEIKRVIAFYEGIIRNISDELDGVVTTCENKAVNHMIEQLKENLINTGQFGCIESLPEKQQRIELLLKLHERVHARKQMVVKREDALDDLERSLLPQSFFNFSMSAEDQVSFPAAMWQAAINKDPTKKHMTQLQQYYPAKLVDRFVQLLSDEKEEIAVRMQQRHESIVSQMKRELRKEAEKGQKWVDEAKEACDQFYSILLDVRAQREKRDKALEEIEKNRKRGGVTEKTEIYEQMRKALLETQRSVEDEAEFGRQLAAEINVVNAQTEQIQQITNESIMKVEEANMNLMRNIKKLRGAIKQYEARIQTIQRTTQMVLQGKGQKLLLID</sequence>
<proteinExistence type="predicted"/>
<evidence type="ECO:0000313" key="3">
    <source>
        <dbReference type="Proteomes" id="UP000192223"/>
    </source>
</evidence>
<reference evidence="4" key="1">
    <citation type="submission" date="2025-08" db="UniProtKB">
        <authorList>
            <consortium name="RefSeq"/>
        </authorList>
    </citation>
    <scope>IDENTIFICATION</scope>
    <source>
        <tissue evidence="4">Entire body</tissue>
    </source>
</reference>
<protein>
    <submittedName>
        <fullName evidence="4">Uncharacterized protein LOC108732868</fullName>
    </submittedName>
</protein>
<dbReference type="GeneID" id="108732868"/>
<evidence type="ECO:0000256" key="1">
    <source>
        <dbReference type="SAM" id="Coils"/>
    </source>
</evidence>
<dbReference type="OrthoDB" id="6623662at2759"/>
<keyword evidence="1" id="KW-0175">Coiled coil</keyword>
<dbReference type="InParanoid" id="A0A1W4W5G5"/>
<keyword evidence="3" id="KW-1185">Reference proteome</keyword>
<dbReference type="RefSeq" id="XP_018319366.1">
    <property type="nucleotide sequence ID" value="XM_018463864.1"/>
</dbReference>
<evidence type="ECO:0000313" key="4">
    <source>
        <dbReference type="RefSeq" id="XP_018319366.1"/>
    </source>
</evidence>